<evidence type="ECO:0000256" key="1">
    <source>
        <dbReference type="SAM" id="SignalP"/>
    </source>
</evidence>
<protein>
    <recommendedName>
        <fullName evidence="4">WD40 repeat domain-containing protein</fullName>
    </recommendedName>
</protein>
<accession>A0A418QYE8</accession>
<comment type="caution">
    <text evidence="2">The sequence shown here is derived from an EMBL/GenBank/DDBJ whole genome shotgun (WGS) entry which is preliminary data.</text>
</comment>
<dbReference type="AlphaFoldDB" id="A0A418QYE8"/>
<name>A0A418QYE8_9BACT</name>
<feature type="chain" id="PRO_5019126199" description="WD40 repeat domain-containing protein" evidence="1">
    <location>
        <begin position="21"/>
        <end position="478"/>
    </location>
</feature>
<keyword evidence="3" id="KW-1185">Reference proteome</keyword>
<feature type="signal peptide" evidence="1">
    <location>
        <begin position="1"/>
        <end position="20"/>
    </location>
</feature>
<dbReference type="EMBL" id="QYCN01000013">
    <property type="protein sequence ID" value="RIY10203.1"/>
    <property type="molecule type" value="Genomic_DNA"/>
</dbReference>
<reference evidence="2 3" key="1">
    <citation type="submission" date="2018-09" db="EMBL/GenBank/DDBJ databases">
        <authorList>
            <person name="Zeman M."/>
            <person name="Pardy F."/>
        </authorList>
    </citation>
    <scope>NUCLEOTIDE SEQUENCE [LARGE SCALE GENOMIC DNA]</scope>
    <source>
        <strain evidence="2 3">CCM 8852</strain>
    </source>
</reference>
<proteinExistence type="predicted"/>
<organism evidence="2 3">
    <name type="scientific">Hymenobacter rubripertinctus</name>
    <dbReference type="NCBI Taxonomy" id="2029981"/>
    <lineage>
        <taxon>Bacteria</taxon>
        <taxon>Pseudomonadati</taxon>
        <taxon>Bacteroidota</taxon>
        <taxon>Cytophagia</taxon>
        <taxon>Cytophagales</taxon>
        <taxon>Hymenobacteraceae</taxon>
        <taxon>Hymenobacter</taxon>
    </lineage>
</organism>
<gene>
    <name evidence="2" type="ORF">D0T11_10130</name>
</gene>
<evidence type="ECO:0008006" key="4">
    <source>
        <dbReference type="Google" id="ProtNLM"/>
    </source>
</evidence>
<keyword evidence="1" id="KW-0732">Signal</keyword>
<evidence type="ECO:0000313" key="3">
    <source>
        <dbReference type="Proteomes" id="UP000284250"/>
    </source>
</evidence>
<evidence type="ECO:0000313" key="2">
    <source>
        <dbReference type="EMBL" id="RIY10203.1"/>
    </source>
</evidence>
<dbReference type="Proteomes" id="UP000284250">
    <property type="component" value="Unassembled WGS sequence"/>
</dbReference>
<sequence length="478" mass="52305">MFATGFSVAALLLAPASASAQRVKSAAFSYLPETSQDRYNQRVAHKTLPLPAGGFVILAHKAANEYAVERYDQDLKQVWSTSLPLAAGEVVEGFMRSNGQATVVVHQKTDAAQQLNAYAISLTNGQKSPAKKLLSASARDRRPGAAFSPDGSRLIVWNYTLQSNQIKAINATIYDEKLLKLKDRTYDFHDQGGFFSVTVHVGNDGSQFVTLAGDEMKKLTVRRYRNDSPEVKVMSVSVGGTFSGKVVNIFDSRFELQPDNTLYAAAICNERQTGLYHSLKVVKFDFSGEGDMKFAPATEFTPQYLADANAANGAAAKRLEDIYLTDLLLTADKQLVVVAEKKYEEGGEDSPGHTQELHLFGYNEFLTPSWHSIMAKNQVAPASEGYSSIGYQAAVFGADIQFLTWEKLKGKSDLYLRRLNVPTGVVSEPKGLGLNVAADQNLAYVKDFTAWIDSKTIIGVSRPSKKSAALMLNKIVLK</sequence>
<reference evidence="2 3" key="2">
    <citation type="submission" date="2019-01" db="EMBL/GenBank/DDBJ databases">
        <title>Hymenobacter humicola sp. nov., isolated from soils in Antarctica.</title>
        <authorList>
            <person name="Sedlacek I."/>
            <person name="Holochova P."/>
            <person name="Kralova S."/>
            <person name="Pantucek R."/>
            <person name="Stankova E."/>
            <person name="Vrbovska V."/>
            <person name="Kristofova L."/>
            <person name="Svec P."/>
            <person name="Busse H.-J."/>
        </authorList>
    </citation>
    <scope>NUCLEOTIDE SEQUENCE [LARGE SCALE GENOMIC DNA]</scope>
    <source>
        <strain evidence="2 3">CCM 8852</strain>
    </source>
</reference>